<evidence type="ECO:0000313" key="3">
    <source>
        <dbReference type="Proteomes" id="UP001070352"/>
    </source>
</evidence>
<accession>A0A9Q4DS80</accession>
<keyword evidence="1" id="KW-0812">Transmembrane</keyword>
<evidence type="ECO:0000313" key="2">
    <source>
        <dbReference type="EMBL" id="MCY8123084.1"/>
    </source>
</evidence>
<protein>
    <submittedName>
        <fullName evidence="2">Uncharacterized protein</fullName>
    </submittedName>
</protein>
<gene>
    <name evidence="2" type="ORF">MOC45_21315</name>
</gene>
<keyword evidence="1" id="KW-1133">Transmembrane helix</keyword>
<feature type="transmembrane region" description="Helical" evidence="1">
    <location>
        <begin position="39"/>
        <end position="57"/>
    </location>
</feature>
<dbReference type="EMBL" id="JALANJ010000053">
    <property type="protein sequence ID" value="MCY8123084.1"/>
    <property type="molecule type" value="Genomic_DNA"/>
</dbReference>
<organism evidence="2 3">
    <name type="scientific">Bacillus spizizenii</name>
    <name type="common">Bacillus subtilis subsp. spizizenii</name>
    <dbReference type="NCBI Taxonomy" id="96241"/>
    <lineage>
        <taxon>Bacteria</taxon>
        <taxon>Bacillati</taxon>
        <taxon>Bacillota</taxon>
        <taxon>Bacilli</taxon>
        <taxon>Bacillales</taxon>
        <taxon>Bacillaceae</taxon>
        <taxon>Bacillus</taxon>
    </lineage>
</organism>
<evidence type="ECO:0000256" key="1">
    <source>
        <dbReference type="SAM" id="Phobius"/>
    </source>
</evidence>
<dbReference type="Proteomes" id="UP001070352">
    <property type="component" value="Unassembled WGS sequence"/>
</dbReference>
<sequence>MVETLFASATLLLFVAILTESITEVIKNLFPEGLVQDKITYILSIAVGILLAFIFNLEPFGLEGVGVIVSKVLMGIIASRGANYVNGFLKRFEILR</sequence>
<reference evidence="2" key="1">
    <citation type="submission" date="2022-02" db="EMBL/GenBank/DDBJ databases">
        <title>Crop Bioprotection Bacillus Genome Sequencing.</title>
        <authorList>
            <person name="Dunlap C."/>
        </authorList>
    </citation>
    <scope>NUCLEOTIDE SEQUENCE</scope>
    <source>
        <strain evidence="2">M18B4</strain>
    </source>
</reference>
<name>A0A9Q4DS80_BACSC</name>
<keyword evidence="1" id="KW-0472">Membrane</keyword>
<proteinExistence type="predicted"/>
<comment type="caution">
    <text evidence="2">The sequence shown here is derived from an EMBL/GenBank/DDBJ whole genome shotgun (WGS) entry which is preliminary data.</text>
</comment>
<dbReference type="AlphaFoldDB" id="A0A9Q4DS80"/>